<dbReference type="GO" id="GO:0005524">
    <property type="term" value="F:ATP binding"/>
    <property type="evidence" value="ECO:0007669"/>
    <property type="project" value="UniProtKB-UniRule"/>
</dbReference>
<accession>A0A1M6STB9</accession>
<evidence type="ECO:0000256" key="1">
    <source>
        <dbReference type="ARBA" id="ARBA00022741"/>
    </source>
</evidence>
<dbReference type="NCBIfam" id="TIGR02487">
    <property type="entry name" value="NrdD"/>
    <property type="match status" value="1"/>
</dbReference>
<dbReference type="Proteomes" id="UP000184301">
    <property type="component" value="Unassembled WGS sequence"/>
</dbReference>
<keyword evidence="6" id="KW-1185">Reference proteome</keyword>
<sequence>MIKVIKKDGTREDFNVQKVVVAVNKSAYRALITFTEEELDYICRFVEDKVKEMGIDEIRISQMHNVVEGALEKVNPAVAKSYRDYRNYKQDFVQMLDDVYKKSQSIMYIGDKENSNTDSALVSTKRSLIFNELNKELYKKFFLTVEEIQAIRDGYIYIHDMSARRDTMNCCLFDVKSVLNGGFEMGNLWYNEPKTLDTAFDVIGDIVLSAASQQYGGFTVPSVDEILAPYAEKSYKKLLEKYRELGLSDEKAQEVAWTDLEKEMEQGFQGWEYKFNSVSSSRGDYPFITITAGTETNRYGKLATIKMLQVRRNGQGKKGHKKPVLFPKIVFLYDENLHGPGKPLEDVFEEGIECSRTTMYPDWLSLTGEGYIASMYKKYGRIISPMGCRAFLSPWYERGGIQPADEQDMPVFVGRFNIGAISLHLPMILAKAQQESKDFYEVLDYYLNLIRQLHCRTYAYLGEMKASTNPLAYCEGGFYGGHLGLYDKIKPLLASATASFGITAFNELQQLYNKKSLVEDGQFALDVLKHINEKILEYRDEDGHLYAIYGTPAENLCGVQIKQFREKYGIIENVSDREYVSNSFHCHVSEDITPIQKQDLEGRFWEYSNGGKIQYVKYPISYNKEAVKSLIRRAMKKGFYEGVNLSLSYCDDCGYEQLDMDVCPKCGSTNLTKIERMNGYLSYSRVKGDTRLNDAKMAEIAERKSM</sequence>
<dbReference type="Pfam" id="PF03477">
    <property type="entry name" value="ATP-cone"/>
    <property type="match status" value="1"/>
</dbReference>
<dbReference type="GO" id="GO:0006260">
    <property type="term" value="P:DNA replication"/>
    <property type="evidence" value="ECO:0007669"/>
    <property type="project" value="InterPro"/>
</dbReference>
<keyword evidence="1 3" id="KW-0547">Nucleotide-binding</keyword>
<dbReference type="EMBL" id="FQZY01000052">
    <property type="protein sequence ID" value="SHK47971.1"/>
    <property type="molecule type" value="Genomic_DNA"/>
</dbReference>
<dbReference type="InterPro" id="IPR005144">
    <property type="entry name" value="ATP-cone_dom"/>
</dbReference>
<evidence type="ECO:0000256" key="2">
    <source>
        <dbReference type="ARBA" id="ARBA00022840"/>
    </source>
</evidence>
<dbReference type="InterPro" id="IPR012833">
    <property type="entry name" value="NrdD"/>
</dbReference>
<name>A0A1M6STB9_9FIRM</name>
<keyword evidence="2 3" id="KW-0067">ATP-binding</keyword>
<dbReference type="GO" id="GO:0009265">
    <property type="term" value="P:2'-deoxyribonucleotide biosynthetic process"/>
    <property type="evidence" value="ECO:0007669"/>
    <property type="project" value="TreeGrafter"/>
</dbReference>
<evidence type="ECO:0000313" key="6">
    <source>
        <dbReference type="Proteomes" id="UP000184301"/>
    </source>
</evidence>
<dbReference type="GO" id="GO:0004748">
    <property type="term" value="F:ribonucleoside-diphosphate reductase activity, thioredoxin disulfide as acceptor"/>
    <property type="evidence" value="ECO:0007669"/>
    <property type="project" value="TreeGrafter"/>
</dbReference>
<dbReference type="Pfam" id="PF13597">
    <property type="entry name" value="NRDD"/>
    <property type="match status" value="1"/>
</dbReference>
<evidence type="ECO:0000313" key="5">
    <source>
        <dbReference type="EMBL" id="SHK47971.1"/>
    </source>
</evidence>
<evidence type="ECO:0000256" key="3">
    <source>
        <dbReference type="PROSITE-ProRule" id="PRU00492"/>
    </source>
</evidence>
<protein>
    <submittedName>
        <fullName evidence="5">Ribonucleoside-triphosphate reductase class III catalytic subunit</fullName>
    </submittedName>
</protein>
<dbReference type="PROSITE" id="PS51161">
    <property type="entry name" value="ATP_CONE"/>
    <property type="match status" value="1"/>
</dbReference>
<proteinExistence type="predicted"/>
<dbReference type="SUPFAM" id="SSF51998">
    <property type="entry name" value="PFL-like glycyl radical enzymes"/>
    <property type="match status" value="1"/>
</dbReference>
<gene>
    <name evidence="5" type="ORF">SAMN02745243_03038</name>
</gene>
<dbReference type="OrthoDB" id="9804622at2"/>
<dbReference type="AlphaFoldDB" id="A0A1M6STB9"/>
<dbReference type="PANTHER" id="PTHR21075:SF0">
    <property type="entry name" value="ANAEROBIC RIBONUCLEOSIDE-TRIPHOSPHATE REDUCTASE"/>
    <property type="match status" value="1"/>
</dbReference>
<dbReference type="RefSeq" id="WP_073111963.1">
    <property type="nucleotide sequence ID" value="NZ_FQZY01000052.1"/>
</dbReference>
<feature type="domain" description="ATP-cone" evidence="4">
    <location>
        <begin position="2"/>
        <end position="93"/>
    </location>
</feature>
<dbReference type="PANTHER" id="PTHR21075">
    <property type="entry name" value="ANAEROBIC RIBONUCLEOSIDE-TRIPHOSPHATE REDUCTASE"/>
    <property type="match status" value="1"/>
</dbReference>
<dbReference type="GO" id="GO:0031250">
    <property type="term" value="C:anaerobic ribonucleoside-triphosphate reductase complex"/>
    <property type="evidence" value="ECO:0007669"/>
    <property type="project" value="TreeGrafter"/>
</dbReference>
<dbReference type="STRING" id="1121950.SAMN02745243_03038"/>
<evidence type="ECO:0000259" key="4">
    <source>
        <dbReference type="PROSITE" id="PS51161"/>
    </source>
</evidence>
<dbReference type="GO" id="GO:0008998">
    <property type="term" value="F:ribonucleoside-triphosphate reductase (thioredoxin) activity"/>
    <property type="evidence" value="ECO:0007669"/>
    <property type="project" value="InterPro"/>
</dbReference>
<reference evidence="5 6" key="1">
    <citation type="submission" date="2016-11" db="EMBL/GenBank/DDBJ databases">
        <authorList>
            <person name="Jaros S."/>
            <person name="Januszkiewicz K."/>
            <person name="Wedrychowicz H."/>
        </authorList>
    </citation>
    <scope>NUCLEOTIDE SEQUENCE [LARGE SCALE GENOMIC DNA]</scope>
    <source>
        <strain evidence="5 6">DSM 15480</strain>
    </source>
</reference>
<organism evidence="5 6">
    <name type="scientific">Hespellia stercorisuis DSM 15480</name>
    <dbReference type="NCBI Taxonomy" id="1121950"/>
    <lineage>
        <taxon>Bacteria</taxon>
        <taxon>Bacillati</taxon>
        <taxon>Bacillota</taxon>
        <taxon>Clostridia</taxon>
        <taxon>Lachnospirales</taxon>
        <taxon>Lachnospiraceae</taxon>
        <taxon>Hespellia</taxon>
    </lineage>
</organism>
<dbReference type="Gene3D" id="3.20.70.20">
    <property type="match status" value="1"/>
</dbReference>